<evidence type="ECO:0000313" key="2">
    <source>
        <dbReference type="EMBL" id="BBX31147.1"/>
    </source>
</evidence>
<sequence>MTQRYRHTGSPGEKLCESRDKQPGLRWPIAVDNMLDRLVEVANDNGLKTNRRELIAAIVTGHSDSPAKLAKLLKYYRMVTLREATGQDGAAEIRLVEHGPGPRTRRA</sequence>
<organism evidence="2 3">
    <name type="scientific">Mycolicibacterium mageritense</name>
    <name type="common">Mycobacterium mageritense</name>
    <dbReference type="NCBI Taxonomy" id="53462"/>
    <lineage>
        <taxon>Bacteria</taxon>
        <taxon>Bacillati</taxon>
        <taxon>Actinomycetota</taxon>
        <taxon>Actinomycetes</taxon>
        <taxon>Mycobacteriales</taxon>
        <taxon>Mycobacteriaceae</taxon>
        <taxon>Mycolicibacterium</taxon>
    </lineage>
</organism>
<protein>
    <submittedName>
        <fullName evidence="2">Uncharacterized protein</fullName>
    </submittedName>
</protein>
<evidence type="ECO:0000256" key="1">
    <source>
        <dbReference type="SAM" id="MobiDB-lite"/>
    </source>
</evidence>
<name>A0ABM7HKY5_MYCME</name>
<evidence type="ECO:0000313" key="3">
    <source>
        <dbReference type="Proteomes" id="UP000465622"/>
    </source>
</evidence>
<accession>A0ABM7HKY5</accession>
<gene>
    <name evidence="2" type="ORF">MMAGJ_04290</name>
</gene>
<dbReference type="EMBL" id="AP022567">
    <property type="protein sequence ID" value="BBX31147.1"/>
    <property type="molecule type" value="Genomic_DNA"/>
</dbReference>
<keyword evidence="3" id="KW-1185">Reference proteome</keyword>
<dbReference type="RefSeq" id="WP_063835174.1">
    <property type="nucleotide sequence ID" value="NZ_AP022567.1"/>
</dbReference>
<feature type="region of interest" description="Disordered" evidence="1">
    <location>
        <begin position="1"/>
        <end position="21"/>
    </location>
</feature>
<proteinExistence type="predicted"/>
<dbReference type="Proteomes" id="UP000465622">
    <property type="component" value="Chromosome"/>
</dbReference>
<reference evidence="2 3" key="1">
    <citation type="journal article" date="2019" name="Emerg. Microbes Infect.">
        <title>Comprehensive subspecies identification of 175 nontuberculous mycobacteria species based on 7547 genomic profiles.</title>
        <authorList>
            <person name="Matsumoto Y."/>
            <person name="Kinjo T."/>
            <person name="Motooka D."/>
            <person name="Nabeya D."/>
            <person name="Jung N."/>
            <person name="Uechi K."/>
            <person name="Horii T."/>
            <person name="Iida T."/>
            <person name="Fujita J."/>
            <person name="Nakamura S."/>
        </authorList>
    </citation>
    <scope>NUCLEOTIDE SEQUENCE [LARGE SCALE GENOMIC DNA]</scope>
    <source>
        <strain evidence="2 3">JCM 12375</strain>
    </source>
</reference>